<evidence type="ECO:0000256" key="5">
    <source>
        <dbReference type="ARBA" id="ARBA00023136"/>
    </source>
</evidence>
<feature type="transmembrane region" description="Helical" evidence="7">
    <location>
        <begin position="210"/>
        <end position="229"/>
    </location>
</feature>
<evidence type="ECO:0000313" key="10">
    <source>
        <dbReference type="Proteomes" id="UP000652219"/>
    </source>
</evidence>
<feature type="transmembrane region" description="Helical" evidence="7">
    <location>
        <begin position="467"/>
        <end position="490"/>
    </location>
</feature>
<feature type="transmembrane region" description="Helical" evidence="7">
    <location>
        <begin position="281"/>
        <end position="309"/>
    </location>
</feature>
<name>A0A8H6IXN3_9PEZI</name>
<accession>A0A8H6IXN3</accession>
<dbReference type="AlphaFoldDB" id="A0A8H6IXN3"/>
<organism evidence="9 10">
    <name type="scientific">Colletotrichum sojae</name>
    <dbReference type="NCBI Taxonomy" id="2175907"/>
    <lineage>
        <taxon>Eukaryota</taxon>
        <taxon>Fungi</taxon>
        <taxon>Dikarya</taxon>
        <taxon>Ascomycota</taxon>
        <taxon>Pezizomycotina</taxon>
        <taxon>Sordariomycetes</taxon>
        <taxon>Hypocreomycetidae</taxon>
        <taxon>Glomerellales</taxon>
        <taxon>Glomerellaceae</taxon>
        <taxon>Colletotrichum</taxon>
        <taxon>Colletotrichum orchidearum species complex</taxon>
    </lineage>
</organism>
<reference evidence="9 10" key="1">
    <citation type="journal article" date="2020" name="Phytopathology">
        <title>Genome Sequence Resources of Colletotrichum truncatum, C. plurivorum, C. musicola, and C. sojae: Four Species Pathogenic to Soybean (Glycine max).</title>
        <authorList>
            <person name="Rogerio F."/>
            <person name="Boufleur T.R."/>
            <person name="Ciampi-Guillardi M."/>
            <person name="Sukno S.A."/>
            <person name="Thon M.R."/>
            <person name="Massola Junior N.S."/>
            <person name="Baroncelli R."/>
        </authorList>
    </citation>
    <scope>NUCLEOTIDE SEQUENCE [LARGE SCALE GENOMIC DNA]</scope>
    <source>
        <strain evidence="9 10">LFN0009</strain>
    </source>
</reference>
<evidence type="ECO:0000256" key="2">
    <source>
        <dbReference type="ARBA" id="ARBA00008066"/>
    </source>
</evidence>
<dbReference type="GO" id="GO:0015179">
    <property type="term" value="F:L-amino acid transmembrane transporter activity"/>
    <property type="evidence" value="ECO:0007669"/>
    <property type="project" value="TreeGrafter"/>
</dbReference>
<sequence length="515" mass="56380">MDQDTRQSELPKVPEKTAEASSASESGSSPGYSSWFGGRRTKVGPRIAPVQDHLDAGSDSDQSAEAILAKQHASEDGHAIKYRTCSWQKTAGLLFSEYICLHSRPCSRVPLDLDLVPAETGADSLHSLILTAVIALIVLYTSLILWQFCLRHPEVRDVCDIGQMLFWGKKWAWYATAVMFILNNTALHVLVGAKYLNTMTATDPVTCRTVVFSIVVTIICWLCSLPRTFDALSKAGTASAAFTFISVLLATIFAGIQAHPAGYDPRPSYVDESGVSHVGGIPIVTAVPLASTTFVAGMNAFLNISYTFIGQITLPSFIAEMKNPRDFPKALWAVTIGEIIVFSIVGAVIYAYTGNQYMTAPAFGSLEELYKKVSFSFMIPTLVFLGVLYASVSCRFLFFRIFRNNPKHIQENTLIGWGSWATILLLSLMSSLFDSFFGFIFWGVAYFRMRSADNTHGIPRSNKILDWASMGLNIIIILTGVLFLTVGTYASVEGIIEEFEAGTVGRVFTCASNGI</sequence>
<keyword evidence="3 7" id="KW-0812">Transmembrane</keyword>
<dbReference type="Pfam" id="PF01490">
    <property type="entry name" value="Aa_trans"/>
    <property type="match status" value="1"/>
</dbReference>
<dbReference type="PANTHER" id="PTHR22950:SF20">
    <property type="entry name" value="AMINO ACID TRANSPORTER (EUROFUNG)"/>
    <property type="match status" value="1"/>
</dbReference>
<evidence type="ECO:0000256" key="3">
    <source>
        <dbReference type="ARBA" id="ARBA00022692"/>
    </source>
</evidence>
<keyword evidence="4 7" id="KW-1133">Transmembrane helix</keyword>
<evidence type="ECO:0000259" key="8">
    <source>
        <dbReference type="Pfam" id="PF01490"/>
    </source>
</evidence>
<comment type="similarity">
    <text evidence="2">Belongs to the amino acid/polyamine transporter 2 family.</text>
</comment>
<feature type="transmembrane region" description="Helical" evidence="7">
    <location>
        <begin position="373"/>
        <end position="398"/>
    </location>
</feature>
<feature type="region of interest" description="Disordered" evidence="6">
    <location>
        <begin position="1"/>
        <end position="40"/>
    </location>
</feature>
<gene>
    <name evidence="9" type="ORF">CSOJ01_11599</name>
</gene>
<feature type="transmembrane region" description="Helical" evidence="7">
    <location>
        <begin position="171"/>
        <end position="190"/>
    </location>
</feature>
<feature type="domain" description="Amino acid transporter transmembrane" evidence="8">
    <location>
        <begin position="127"/>
        <end position="439"/>
    </location>
</feature>
<feature type="compositionally biased region" description="Basic and acidic residues" evidence="6">
    <location>
        <begin position="1"/>
        <end position="18"/>
    </location>
</feature>
<feature type="compositionally biased region" description="Low complexity" evidence="6">
    <location>
        <begin position="21"/>
        <end position="38"/>
    </location>
</feature>
<dbReference type="EMBL" id="WIGN01000272">
    <property type="protein sequence ID" value="KAF6802418.1"/>
    <property type="molecule type" value="Genomic_DNA"/>
</dbReference>
<feature type="transmembrane region" description="Helical" evidence="7">
    <location>
        <begin position="241"/>
        <end position="261"/>
    </location>
</feature>
<comment type="caution">
    <text evidence="9">The sequence shown here is derived from an EMBL/GenBank/DDBJ whole genome shotgun (WGS) entry which is preliminary data.</text>
</comment>
<feature type="transmembrane region" description="Helical" evidence="7">
    <location>
        <begin position="419"/>
        <end position="447"/>
    </location>
</feature>
<dbReference type="Proteomes" id="UP000652219">
    <property type="component" value="Unassembled WGS sequence"/>
</dbReference>
<dbReference type="PANTHER" id="PTHR22950">
    <property type="entry name" value="AMINO ACID TRANSPORTER"/>
    <property type="match status" value="1"/>
</dbReference>
<evidence type="ECO:0000256" key="7">
    <source>
        <dbReference type="SAM" id="Phobius"/>
    </source>
</evidence>
<dbReference type="FunFam" id="1.20.1740.10:FF:000039">
    <property type="entry name" value="Neutral amino acid transporter (Eurofung)"/>
    <property type="match status" value="1"/>
</dbReference>
<evidence type="ECO:0000256" key="1">
    <source>
        <dbReference type="ARBA" id="ARBA00004141"/>
    </source>
</evidence>
<evidence type="ECO:0000256" key="6">
    <source>
        <dbReference type="SAM" id="MobiDB-lite"/>
    </source>
</evidence>
<feature type="transmembrane region" description="Helical" evidence="7">
    <location>
        <begin position="330"/>
        <end position="353"/>
    </location>
</feature>
<protein>
    <submittedName>
        <fullName evidence="9">Transmembrane amino acid transporter</fullName>
    </submittedName>
</protein>
<keyword evidence="10" id="KW-1185">Reference proteome</keyword>
<evidence type="ECO:0000313" key="9">
    <source>
        <dbReference type="EMBL" id="KAF6802418.1"/>
    </source>
</evidence>
<comment type="subcellular location">
    <subcellularLocation>
        <location evidence="1">Membrane</location>
        <topology evidence="1">Multi-pass membrane protein</topology>
    </subcellularLocation>
</comment>
<evidence type="ECO:0000256" key="4">
    <source>
        <dbReference type="ARBA" id="ARBA00022989"/>
    </source>
</evidence>
<keyword evidence="5 7" id="KW-0472">Membrane</keyword>
<dbReference type="InterPro" id="IPR013057">
    <property type="entry name" value="AA_transpt_TM"/>
</dbReference>
<proteinExistence type="inferred from homology"/>
<feature type="transmembrane region" description="Helical" evidence="7">
    <location>
        <begin position="128"/>
        <end position="150"/>
    </location>
</feature>
<dbReference type="GO" id="GO:0016020">
    <property type="term" value="C:membrane"/>
    <property type="evidence" value="ECO:0007669"/>
    <property type="project" value="UniProtKB-SubCell"/>
</dbReference>